<evidence type="ECO:0000313" key="2">
    <source>
        <dbReference type="Proteomes" id="UP001187192"/>
    </source>
</evidence>
<keyword evidence="2" id="KW-1185">Reference proteome</keyword>
<comment type="caution">
    <text evidence="1">The sequence shown here is derived from an EMBL/GenBank/DDBJ whole genome shotgun (WGS) entry which is preliminary data.</text>
</comment>
<evidence type="ECO:0000313" key="1">
    <source>
        <dbReference type="EMBL" id="GMN71834.1"/>
    </source>
</evidence>
<organism evidence="1 2">
    <name type="scientific">Ficus carica</name>
    <name type="common">Common fig</name>
    <dbReference type="NCBI Taxonomy" id="3494"/>
    <lineage>
        <taxon>Eukaryota</taxon>
        <taxon>Viridiplantae</taxon>
        <taxon>Streptophyta</taxon>
        <taxon>Embryophyta</taxon>
        <taxon>Tracheophyta</taxon>
        <taxon>Spermatophyta</taxon>
        <taxon>Magnoliopsida</taxon>
        <taxon>eudicotyledons</taxon>
        <taxon>Gunneridae</taxon>
        <taxon>Pentapetalae</taxon>
        <taxon>rosids</taxon>
        <taxon>fabids</taxon>
        <taxon>Rosales</taxon>
        <taxon>Moraceae</taxon>
        <taxon>Ficeae</taxon>
        <taxon>Ficus</taxon>
    </lineage>
</organism>
<proteinExistence type="predicted"/>
<dbReference type="EMBL" id="BTGU01014041">
    <property type="protein sequence ID" value="GMN71834.1"/>
    <property type="molecule type" value="Genomic_DNA"/>
</dbReference>
<accession>A0AA88EL21</accession>
<sequence length="146" mass="16510">MKENPERDLTWFSFETIAAACCCNKGVGITGDTLPEFAESRFIKRDTGVTPSTETTQGHLMRQLQAVQAQQKLRTLQADPIFSSSYNNCQKRVPSLVTARRRNGEGLVTAWRRDYGEGCPSGDREVARLRVQEENVRECSVFFEMV</sequence>
<dbReference type="AlphaFoldDB" id="A0AA88EL21"/>
<reference evidence="1" key="1">
    <citation type="submission" date="2023-07" db="EMBL/GenBank/DDBJ databases">
        <title>draft genome sequence of fig (Ficus carica).</title>
        <authorList>
            <person name="Takahashi T."/>
            <person name="Nishimura K."/>
        </authorList>
    </citation>
    <scope>NUCLEOTIDE SEQUENCE</scope>
</reference>
<name>A0AA88EL21_FICCA</name>
<dbReference type="Proteomes" id="UP001187192">
    <property type="component" value="Unassembled WGS sequence"/>
</dbReference>
<gene>
    <name evidence="1" type="ORF">TIFTF001_054157</name>
</gene>
<protein>
    <submittedName>
        <fullName evidence="1">Uncharacterized protein</fullName>
    </submittedName>
</protein>